<organism evidence="2">
    <name type="scientific">Craspedostauros australis</name>
    <dbReference type="NCBI Taxonomy" id="1486917"/>
    <lineage>
        <taxon>Eukaryota</taxon>
        <taxon>Sar</taxon>
        <taxon>Stramenopiles</taxon>
        <taxon>Ochrophyta</taxon>
        <taxon>Bacillariophyta</taxon>
        <taxon>Bacillariophyceae</taxon>
        <taxon>Bacillariophycidae</taxon>
        <taxon>Naviculales</taxon>
        <taxon>Naviculaceae</taxon>
        <taxon>Craspedostauros</taxon>
    </lineage>
</organism>
<dbReference type="EMBL" id="HBEF01020218">
    <property type="protein sequence ID" value="CAD8340340.1"/>
    <property type="molecule type" value="Transcribed_RNA"/>
</dbReference>
<sequence length="191" mass="20212">MPSKSNSQGGSSSSTEPTLLSKFLSINSKPTAETFPELPDMIIWFRCFLAIFYGAYLGLMRTSTSHASGIIFGLNVITFVPYVYCQTFLGVADESYGNKILFGGVFNALALMLLVWTYFYTTEHATEEAAFAQALLAAKAIVDGEGQQQQAEVGGAMNDASPLEAAIDAMGGADSAAAEAAAAAITEEAEF</sequence>
<proteinExistence type="predicted"/>
<keyword evidence="1" id="KW-0472">Membrane</keyword>
<keyword evidence="1" id="KW-0812">Transmembrane</keyword>
<protein>
    <submittedName>
        <fullName evidence="2">Uncharacterized protein</fullName>
    </submittedName>
</protein>
<evidence type="ECO:0000256" key="1">
    <source>
        <dbReference type="SAM" id="Phobius"/>
    </source>
</evidence>
<name>A0A7S0F4L3_9STRA</name>
<feature type="transmembrane region" description="Helical" evidence="1">
    <location>
        <begin position="41"/>
        <end position="59"/>
    </location>
</feature>
<dbReference type="AlphaFoldDB" id="A0A7S0F4L3"/>
<reference evidence="2" key="1">
    <citation type="submission" date="2021-01" db="EMBL/GenBank/DDBJ databases">
        <authorList>
            <person name="Corre E."/>
            <person name="Pelletier E."/>
            <person name="Niang G."/>
            <person name="Scheremetjew M."/>
            <person name="Finn R."/>
            <person name="Kale V."/>
            <person name="Holt S."/>
            <person name="Cochrane G."/>
            <person name="Meng A."/>
            <person name="Brown T."/>
            <person name="Cohen L."/>
        </authorList>
    </citation>
    <scope>NUCLEOTIDE SEQUENCE</scope>
    <source>
        <strain evidence="2">CCMP3328</strain>
    </source>
</reference>
<feature type="transmembrane region" description="Helical" evidence="1">
    <location>
        <begin position="71"/>
        <end position="89"/>
    </location>
</feature>
<gene>
    <name evidence="2" type="ORF">CAUS1442_LOCUS12473</name>
</gene>
<keyword evidence="1" id="KW-1133">Transmembrane helix</keyword>
<accession>A0A7S0F4L3</accession>
<evidence type="ECO:0000313" key="2">
    <source>
        <dbReference type="EMBL" id="CAD8340340.1"/>
    </source>
</evidence>
<feature type="transmembrane region" description="Helical" evidence="1">
    <location>
        <begin position="101"/>
        <end position="120"/>
    </location>
</feature>